<dbReference type="InterPro" id="IPR002491">
    <property type="entry name" value="ABC_transptr_periplasmic_BD"/>
</dbReference>
<dbReference type="Pfam" id="PF01497">
    <property type="entry name" value="Peripla_BP_2"/>
    <property type="match status" value="1"/>
</dbReference>
<keyword evidence="3" id="KW-1185">Reference proteome</keyword>
<dbReference type="OrthoDB" id="3565122at2"/>
<name>H0E6T5_9ACTN</name>
<reference evidence="2 3" key="1">
    <citation type="journal article" date="2013" name="Biodegradation">
        <title>Quantitative proteomic analysis of ibuprofen-degrading Patulibacter sp. strain I11.</title>
        <authorList>
            <person name="Almeida B."/>
            <person name="Kjeldal H."/>
            <person name="Lolas I."/>
            <person name="Knudsen A.D."/>
            <person name="Carvalho G."/>
            <person name="Nielsen K.L."/>
            <person name="Barreto Crespo M.T."/>
            <person name="Stensballe A."/>
            <person name="Nielsen J.L."/>
        </authorList>
    </citation>
    <scope>NUCLEOTIDE SEQUENCE [LARGE SCALE GENOMIC DNA]</scope>
    <source>
        <strain evidence="2 3">I11</strain>
    </source>
</reference>
<dbReference type="InterPro" id="IPR019595">
    <property type="entry name" value="DUF2470"/>
</dbReference>
<dbReference type="Gene3D" id="3.40.50.1980">
    <property type="entry name" value="Nitrogenase molybdenum iron protein domain"/>
    <property type="match status" value="2"/>
</dbReference>
<accession>H0E6T5</accession>
<dbReference type="Pfam" id="PF13883">
    <property type="entry name" value="CREG_beta-barrel"/>
    <property type="match status" value="1"/>
</dbReference>
<dbReference type="PANTHER" id="PTHR13343:SF24">
    <property type="entry name" value="OS07G0573800 PROTEIN"/>
    <property type="match status" value="1"/>
</dbReference>
<protein>
    <recommendedName>
        <fullName evidence="1">Fe/B12 periplasmic-binding domain-containing protein</fullName>
    </recommendedName>
</protein>
<dbReference type="SUPFAM" id="SSF50475">
    <property type="entry name" value="FMN-binding split barrel"/>
    <property type="match status" value="1"/>
</dbReference>
<dbReference type="Gene3D" id="3.20.180.10">
    <property type="entry name" value="PNP-oxidase-like"/>
    <property type="match status" value="1"/>
</dbReference>
<dbReference type="InterPro" id="IPR037119">
    <property type="entry name" value="Haem_oxidase_HugZ-like_sf"/>
</dbReference>
<dbReference type="InterPro" id="IPR055343">
    <property type="entry name" value="CREG_beta-barrel"/>
</dbReference>
<evidence type="ECO:0000313" key="3">
    <source>
        <dbReference type="Proteomes" id="UP000005143"/>
    </source>
</evidence>
<evidence type="ECO:0000313" key="2">
    <source>
        <dbReference type="EMBL" id="EHN10618.1"/>
    </source>
</evidence>
<feature type="domain" description="Fe/B12 periplasmic-binding" evidence="1">
    <location>
        <begin position="316"/>
        <end position="578"/>
    </location>
</feature>
<dbReference type="Pfam" id="PF10615">
    <property type="entry name" value="DUF2470"/>
    <property type="match status" value="1"/>
</dbReference>
<dbReference type="AlphaFoldDB" id="H0E6T5"/>
<dbReference type="PATRIC" id="fig|1097667.3.peg.2517"/>
<dbReference type="GO" id="GO:0005737">
    <property type="term" value="C:cytoplasm"/>
    <property type="evidence" value="ECO:0007669"/>
    <property type="project" value="UniProtKB-ARBA"/>
</dbReference>
<dbReference type="Gene3D" id="2.30.110.10">
    <property type="entry name" value="Electron Transport, Fmn-binding Protein, Chain A"/>
    <property type="match status" value="1"/>
</dbReference>
<dbReference type="InterPro" id="IPR012349">
    <property type="entry name" value="Split_barrel_FMN-bd"/>
</dbReference>
<proteinExistence type="predicted"/>
<evidence type="ECO:0000259" key="1">
    <source>
        <dbReference type="PROSITE" id="PS50983"/>
    </source>
</evidence>
<dbReference type="SUPFAM" id="SSF53807">
    <property type="entry name" value="Helical backbone' metal receptor"/>
    <property type="match status" value="1"/>
</dbReference>
<sequence length="578" mass="61269">MPPLDALPDHDAPAEVFTAPAPLSPPVASDARLSAAEESRTIVAGATLGTLGTLSDDGGPWASMVAYATLPDGRPVLVVSTLAEHGRNLLRDPRASLSVVAPARGRDPLDSGRVTLAGRVEPAAGDEAEQAHDAYVAAVPPAGLFAGFGDFHTWLLRVDRVRWVGGYGRMDSVTPEQYAAAEPDPVVPGADYAIEHLNADHADALLEMARNLGGHDDAEQARCVRADRYGIDLAVTTPRGRASSRIGFEERLDAPSGLRAATVALARRARGAALLPILALALAIGTIGAGAPAADAAPTAKVAAKKKAAKTKQYKRIVTLSPFLSNAVARLGITPVAIGDTISGVAQHRRLRKVRRLPLAHPNGPNLEQLIRIKPDLLLSSPNWRTGTPRIRRQGIEVVDHLEPLRINDVSPAVRRLGKLLGRTRQATSAIKRIDRGIRQARTGIAKRPKVLVVLGVGRSTIAFLPNSWGGDVVSYAGGELVTAGLSASFSAGIPGSFAPLSDEEVLRRDPDVIIVVPHGNVDAIQSTTDFFRNKPGWAPTRAAKSKQIYISDPNTLLQATDDPGAVIRKVRSEYLHN</sequence>
<dbReference type="EMBL" id="AGUD01000209">
    <property type="protein sequence ID" value="EHN10618.1"/>
    <property type="molecule type" value="Genomic_DNA"/>
</dbReference>
<dbReference type="PROSITE" id="PS50983">
    <property type="entry name" value="FE_B12_PBP"/>
    <property type="match status" value="1"/>
</dbReference>
<organism evidence="2 3">
    <name type="scientific">Patulibacter medicamentivorans</name>
    <dbReference type="NCBI Taxonomy" id="1097667"/>
    <lineage>
        <taxon>Bacteria</taxon>
        <taxon>Bacillati</taxon>
        <taxon>Actinomycetota</taxon>
        <taxon>Thermoleophilia</taxon>
        <taxon>Solirubrobacterales</taxon>
        <taxon>Patulibacteraceae</taxon>
        <taxon>Patulibacter</taxon>
    </lineage>
</organism>
<gene>
    <name evidence="2" type="ORF">PAI11_25360</name>
</gene>
<dbReference type="PANTHER" id="PTHR13343">
    <property type="entry name" value="CREG1 PROTEIN"/>
    <property type="match status" value="1"/>
</dbReference>
<comment type="caution">
    <text evidence="2">The sequence shown here is derived from an EMBL/GenBank/DDBJ whole genome shotgun (WGS) entry which is preliminary data.</text>
</comment>
<dbReference type="Proteomes" id="UP000005143">
    <property type="component" value="Unassembled WGS sequence"/>
</dbReference>